<feature type="region of interest" description="Disordered" evidence="1">
    <location>
        <begin position="85"/>
        <end position="108"/>
    </location>
</feature>
<dbReference type="PROSITE" id="PS50097">
    <property type="entry name" value="BTB"/>
    <property type="match status" value="1"/>
</dbReference>
<name>A0A060SRY8_PYCCI</name>
<dbReference type="SUPFAM" id="SSF54695">
    <property type="entry name" value="POZ domain"/>
    <property type="match status" value="1"/>
</dbReference>
<sequence length="407" mass="45037">MDHDDHPALPPDSPLMTMTNSFLNDGMLLLSMPGPRLPSRDPTYYINDGNTVLLVENVLFKVHRSVLTKDRSAFETMFQLSGETDSVRSDSSMSGAQEGESDGNPIRLQGDTADEFRALLWALYALPHELTLAMTTEADCTQLLNLVRITHKYQFRSIMSWALSALHHYYSRPGAFDDVQTAAATSTSAPPILSHAGPATPGPSPSYPPTLVQITELAALCERADLLDCAMARWKRLIGEGRDLALALNIGERFNLRPVTGLAYHGLMLRGKAHWDTELALTRAQRVRLLAGYYALTKLWDALPAQPPPLTHGARCTSQQRCTKAFGTLWRTVLETGTQVMPGLAREDVLGKIMLAESVMKAMVEREIPSQGFLDGMPHCRESALLATSMRMREIKDSLADYFSDDF</sequence>
<keyword evidence="4" id="KW-1185">Reference proteome</keyword>
<protein>
    <recommendedName>
        <fullName evidence="2">BTB domain-containing protein</fullName>
    </recommendedName>
</protein>
<proteinExistence type="predicted"/>
<accession>A0A060SRY8</accession>
<dbReference type="AlphaFoldDB" id="A0A060SRY8"/>
<dbReference type="CDD" id="cd18186">
    <property type="entry name" value="BTB_POZ_ZBTB_KLHL-like"/>
    <property type="match status" value="1"/>
</dbReference>
<organism evidence="3 4">
    <name type="scientific">Pycnoporus cinnabarinus</name>
    <name type="common">Cinnabar-red polypore</name>
    <name type="synonym">Trametes cinnabarina</name>
    <dbReference type="NCBI Taxonomy" id="5643"/>
    <lineage>
        <taxon>Eukaryota</taxon>
        <taxon>Fungi</taxon>
        <taxon>Dikarya</taxon>
        <taxon>Basidiomycota</taxon>
        <taxon>Agaricomycotina</taxon>
        <taxon>Agaricomycetes</taxon>
        <taxon>Polyporales</taxon>
        <taxon>Polyporaceae</taxon>
        <taxon>Trametes</taxon>
    </lineage>
</organism>
<gene>
    <name evidence="3" type="ORF">BN946_scf184657.g25</name>
</gene>
<feature type="compositionally biased region" description="Polar residues" evidence="1">
    <location>
        <begin position="85"/>
        <end position="95"/>
    </location>
</feature>
<dbReference type="OrthoDB" id="3238373at2759"/>
<dbReference type="InterPro" id="IPR011333">
    <property type="entry name" value="SKP1/BTB/POZ_sf"/>
</dbReference>
<dbReference type="Proteomes" id="UP000029665">
    <property type="component" value="Unassembled WGS sequence"/>
</dbReference>
<comment type="caution">
    <text evidence="3">The sequence shown here is derived from an EMBL/GenBank/DDBJ whole genome shotgun (WGS) entry which is preliminary data.</text>
</comment>
<dbReference type="HOGENOM" id="CLU_040061_0_0_1"/>
<dbReference type="OMA" id="LAYHALM"/>
<feature type="region of interest" description="Disordered" evidence="1">
    <location>
        <begin position="187"/>
        <end position="207"/>
    </location>
</feature>
<evidence type="ECO:0000313" key="4">
    <source>
        <dbReference type="Proteomes" id="UP000029665"/>
    </source>
</evidence>
<evidence type="ECO:0000256" key="1">
    <source>
        <dbReference type="SAM" id="MobiDB-lite"/>
    </source>
</evidence>
<reference evidence="3" key="1">
    <citation type="submission" date="2014-01" db="EMBL/GenBank/DDBJ databases">
        <title>The genome of the white-rot fungus Pycnoporus cinnabarinus: a basidiomycete model with a versatile arsenal for lignocellulosic biomass breakdown.</title>
        <authorList>
            <person name="Levasseur A."/>
            <person name="Lomascolo A."/>
            <person name="Ruiz-Duenas F.J."/>
            <person name="Uzan E."/>
            <person name="Piumi F."/>
            <person name="Kues U."/>
            <person name="Ram A.F.J."/>
            <person name="Murat C."/>
            <person name="Haon M."/>
            <person name="Benoit I."/>
            <person name="Arfi Y."/>
            <person name="Chevret D."/>
            <person name="Drula E."/>
            <person name="Kwon M.J."/>
            <person name="Gouret P."/>
            <person name="Lesage-Meessen L."/>
            <person name="Lombard V."/>
            <person name="Mariette J."/>
            <person name="Noirot C."/>
            <person name="Park J."/>
            <person name="Patyshakuliyeva A."/>
            <person name="Wieneger R.A.B."/>
            <person name="Wosten H.A.B."/>
            <person name="Martin F."/>
            <person name="Coutinho P.M."/>
            <person name="de Vries R."/>
            <person name="Martinez A.T."/>
            <person name="Klopp C."/>
            <person name="Pontarotti P."/>
            <person name="Henrissat B."/>
            <person name="Record E."/>
        </authorList>
    </citation>
    <scope>NUCLEOTIDE SEQUENCE [LARGE SCALE GENOMIC DNA]</scope>
    <source>
        <strain evidence="3">BRFM137</strain>
    </source>
</reference>
<dbReference type="InterPro" id="IPR000210">
    <property type="entry name" value="BTB/POZ_dom"/>
</dbReference>
<evidence type="ECO:0000259" key="2">
    <source>
        <dbReference type="PROSITE" id="PS50097"/>
    </source>
</evidence>
<feature type="domain" description="BTB" evidence="2">
    <location>
        <begin position="49"/>
        <end position="132"/>
    </location>
</feature>
<dbReference type="EMBL" id="CCBP010000443">
    <property type="protein sequence ID" value="CDO77150.1"/>
    <property type="molecule type" value="Genomic_DNA"/>
</dbReference>
<dbReference type="Gene3D" id="3.30.710.10">
    <property type="entry name" value="Potassium Channel Kv1.1, Chain A"/>
    <property type="match status" value="1"/>
</dbReference>
<evidence type="ECO:0000313" key="3">
    <source>
        <dbReference type="EMBL" id="CDO77150.1"/>
    </source>
</evidence>